<reference evidence="1" key="1">
    <citation type="journal article" date="2020" name="Stud. Mycol.">
        <title>101 Dothideomycetes genomes: a test case for predicting lifestyles and emergence of pathogens.</title>
        <authorList>
            <person name="Haridas S."/>
            <person name="Albert R."/>
            <person name="Binder M."/>
            <person name="Bloem J."/>
            <person name="Labutti K."/>
            <person name="Salamov A."/>
            <person name="Andreopoulos B."/>
            <person name="Baker S."/>
            <person name="Barry K."/>
            <person name="Bills G."/>
            <person name="Bluhm B."/>
            <person name="Cannon C."/>
            <person name="Castanera R."/>
            <person name="Culley D."/>
            <person name="Daum C."/>
            <person name="Ezra D."/>
            <person name="Gonzalez J."/>
            <person name="Henrissat B."/>
            <person name="Kuo A."/>
            <person name="Liang C."/>
            <person name="Lipzen A."/>
            <person name="Lutzoni F."/>
            <person name="Magnuson J."/>
            <person name="Mondo S."/>
            <person name="Nolan M."/>
            <person name="Ohm R."/>
            <person name="Pangilinan J."/>
            <person name="Park H.-J."/>
            <person name="Ramirez L."/>
            <person name="Alfaro M."/>
            <person name="Sun H."/>
            <person name="Tritt A."/>
            <person name="Yoshinaga Y."/>
            <person name="Zwiers L.-H."/>
            <person name="Turgeon B."/>
            <person name="Goodwin S."/>
            <person name="Spatafora J."/>
            <person name="Crous P."/>
            <person name="Grigoriev I."/>
        </authorList>
    </citation>
    <scope>NUCLEOTIDE SEQUENCE</scope>
    <source>
        <strain evidence="1">CBS 525.71</strain>
    </source>
</reference>
<keyword evidence="2" id="KW-1185">Reference proteome</keyword>
<evidence type="ECO:0000313" key="1">
    <source>
        <dbReference type="EMBL" id="KAF2630448.1"/>
    </source>
</evidence>
<sequence>MEVDMPQCQGRCAATSVRALREGTSNTDWPSPPIFTCATPQRIEHIAASALWIVPLTSAFRLLPAPYHLNLVWRHVGFRRSASLSPSRCQSNPQPSPTIKPFPPTKPPAASLVHPTPTPTAPHNSSLPTQQ</sequence>
<dbReference type="EMBL" id="MU006707">
    <property type="protein sequence ID" value="KAF2630448.1"/>
    <property type="molecule type" value="Genomic_DNA"/>
</dbReference>
<accession>A0ACB6S8Z5</accession>
<protein>
    <submittedName>
        <fullName evidence="1">Uncharacterized protein</fullName>
    </submittedName>
</protein>
<evidence type="ECO:0000313" key="2">
    <source>
        <dbReference type="Proteomes" id="UP000799754"/>
    </source>
</evidence>
<name>A0ACB6S8Z5_9PLEO</name>
<gene>
    <name evidence="1" type="ORF">BU25DRAFT_258106</name>
</gene>
<comment type="caution">
    <text evidence="1">The sequence shown here is derived from an EMBL/GenBank/DDBJ whole genome shotgun (WGS) entry which is preliminary data.</text>
</comment>
<dbReference type="Proteomes" id="UP000799754">
    <property type="component" value="Unassembled WGS sequence"/>
</dbReference>
<proteinExistence type="predicted"/>
<organism evidence="1 2">
    <name type="scientific">Macroventuria anomochaeta</name>
    <dbReference type="NCBI Taxonomy" id="301207"/>
    <lineage>
        <taxon>Eukaryota</taxon>
        <taxon>Fungi</taxon>
        <taxon>Dikarya</taxon>
        <taxon>Ascomycota</taxon>
        <taxon>Pezizomycotina</taxon>
        <taxon>Dothideomycetes</taxon>
        <taxon>Pleosporomycetidae</taxon>
        <taxon>Pleosporales</taxon>
        <taxon>Pleosporineae</taxon>
        <taxon>Didymellaceae</taxon>
        <taxon>Macroventuria</taxon>
    </lineage>
</organism>